<feature type="compositionally biased region" description="Basic and acidic residues" evidence="2">
    <location>
        <begin position="738"/>
        <end position="751"/>
    </location>
</feature>
<feature type="region of interest" description="Disordered" evidence="2">
    <location>
        <begin position="473"/>
        <end position="494"/>
    </location>
</feature>
<dbReference type="PANTHER" id="PTHR33488">
    <property type="entry name" value="ZGC:162509"/>
    <property type="match status" value="1"/>
</dbReference>
<dbReference type="InParanoid" id="A0A165HFJ8"/>
<feature type="coiled-coil region" evidence="1">
    <location>
        <begin position="248"/>
        <end position="282"/>
    </location>
</feature>
<evidence type="ECO:0000256" key="1">
    <source>
        <dbReference type="SAM" id="Coils"/>
    </source>
</evidence>
<dbReference type="EMBL" id="KV426018">
    <property type="protein sequence ID" value="KZV91894.1"/>
    <property type="molecule type" value="Genomic_DNA"/>
</dbReference>
<evidence type="ECO:0000313" key="4">
    <source>
        <dbReference type="Proteomes" id="UP000077266"/>
    </source>
</evidence>
<reference evidence="3 4" key="1">
    <citation type="journal article" date="2016" name="Mol. Biol. Evol.">
        <title>Comparative Genomics of Early-Diverging Mushroom-Forming Fungi Provides Insights into the Origins of Lignocellulose Decay Capabilities.</title>
        <authorList>
            <person name="Nagy L.G."/>
            <person name="Riley R."/>
            <person name="Tritt A."/>
            <person name="Adam C."/>
            <person name="Daum C."/>
            <person name="Floudas D."/>
            <person name="Sun H."/>
            <person name="Yadav J.S."/>
            <person name="Pangilinan J."/>
            <person name="Larsson K.H."/>
            <person name="Matsuura K."/>
            <person name="Barry K."/>
            <person name="Labutti K."/>
            <person name="Kuo R."/>
            <person name="Ohm R.A."/>
            <person name="Bhattacharya S.S."/>
            <person name="Shirouzu T."/>
            <person name="Yoshinaga Y."/>
            <person name="Martin F.M."/>
            <person name="Grigoriev I.V."/>
            <person name="Hibbett D.S."/>
        </authorList>
    </citation>
    <scope>NUCLEOTIDE SEQUENCE [LARGE SCALE GENOMIC DNA]</scope>
    <source>
        <strain evidence="3 4">HHB12029</strain>
    </source>
</reference>
<evidence type="ECO:0000256" key="2">
    <source>
        <dbReference type="SAM" id="MobiDB-lite"/>
    </source>
</evidence>
<accession>A0A165HFJ8</accession>
<keyword evidence="1" id="KW-0175">Coiled coil</keyword>
<sequence length="751" mass="80160">MAAPPEILALLLRQASRRYKNTKRRAALQHAPQASFPFTMASDSAALTKFNNAVASTTSGANDVNDFVFQYWYKTNWGDLLQPAPMAVAILGNLTVVAAATDFKLVPPTNGTFKYVLYQDSFRATINQLVDTGAVSLEKSYANFDEIQKRCAGVKPGVNNIINLLSGALAGSEEEMNNDIKRYLPSQISQLQSSIQLCLSKAQETDTMFQDLLNLTMEINESCSATKGSYDITVRDAEVKKQVLAAQQASAQKQQEIAQEDKKAAQEAYQKAQDMFNKAADDMPKAWDLIGMDIVESLSHSLLSGVNAGINKYVAQSQQTTATQNTAISTAGGVPSQQGRPVIPSDVNDPAYQQGGPLRSLATALENIVTTGPNRGVNWDEARSTGAGDKNGLSFVYASLSLMQEGIKSSSQPSTTLKDIVSRGVQFSESLSSIAQSPNQDPDAVQKVVTGIQKFYDDALQFSITAANVTGTPPLQNPGFATASQPTGSDGSGSVMEMATKNAQFKLEATQQQLDAARKMSTDSTSKLLAVTQQLGDILGQIAGLNTQVIDWNKIRDVLLRAIAFLAQLKGCLSDMVHFFDSINNLVGVTLSSAAGDFIKLINDATKPDGGAGAKSIAGISLSNWTRQTIYNQALSAAKVARLVEDIAQIYLKMYDGHVQAGVKKLLGLGQFSAGDANQAALQKAAADIQTWADGASQGIQDLIKAEQDKMESDVQTRLDEMSQALAGILPPPSSSIKGDRGRDAGPRGGG</sequence>
<proteinExistence type="predicted"/>
<dbReference type="PANTHER" id="PTHR33488:SF2">
    <property type="entry name" value="EARLY ENDOSOME ANTIGEN 1-LIKE"/>
    <property type="match status" value="1"/>
</dbReference>
<dbReference type="STRING" id="1314781.A0A165HFJ8"/>
<gene>
    <name evidence="3" type="ORF">EXIGLDRAFT_836796</name>
</gene>
<dbReference type="Proteomes" id="UP000077266">
    <property type="component" value="Unassembled WGS sequence"/>
</dbReference>
<keyword evidence="4" id="KW-1185">Reference proteome</keyword>
<dbReference type="OrthoDB" id="5406275at2759"/>
<evidence type="ECO:0000313" key="3">
    <source>
        <dbReference type="EMBL" id="KZV91894.1"/>
    </source>
</evidence>
<organism evidence="3 4">
    <name type="scientific">Exidia glandulosa HHB12029</name>
    <dbReference type="NCBI Taxonomy" id="1314781"/>
    <lineage>
        <taxon>Eukaryota</taxon>
        <taxon>Fungi</taxon>
        <taxon>Dikarya</taxon>
        <taxon>Basidiomycota</taxon>
        <taxon>Agaricomycotina</taxon>
        <taxon>Agaricomycetes</taxon>
        <taxon>Auriculariales</taxon>
        <taxon>Exidiaceae</taxon>
        <taxon>Exidia</taxon>
    </lineage>
</organism>
<name>A0A165HFJ8_EXIGL</name>
<protein>
    <submittedName>
        <fullName evidence="3">Uncharacterized protein</fullName>
    </submittedName>
</protein>
<dbReference type="AlphaFoldDB" id="A0A165HFJ8"/>
<feature type="region of interest" description="Disordered" evidence="2">
    <location>
        <begin position="722"/>
        <end position="751"/>
    </location>
</feature>